<reference evidence="2 3" key="1">
    <citation type="submission" date="2018-08" db="EMBL/GenBank/DDBJ databases">
        <title>Genomic Encyclopedia of Type Strains, Phase IV (KMG-IV): sequencing the most valuable type-strain genomes for metagenomic binning, comparative biology and taxonomic classification.</title>
        <authorList>
            <person name="Goeker M."/>
        </authorList>
    </citation>
    <scope>NUCLEOTIDE SEQUENCE [LARGE SCALE GENOMIC DNA]</scope>
    <source>
        <strain evidence="2 3">BW863</strain>
    </source>
</reference>
<evidence type="ECO:0000313" key="3">
    <source>
        <dbReference type="Proteomes" id="UP000256900"/>
    </source>
</evidence>
<keyword evidence="3" id="KW-1185">Reference proteome</keyword>
<evidence type="ECO:0008006" key="4">
    <source>
        <dbReference type="Google" id="ProtNLM"/>
    </source>
</evidence>
<dbReference type="AlphaFoldDB" id="A0A3D9YUM6"/>
<accession>A0A3D9YUM6</accession>
<dbReference type="Proteomes" id="UP000256900">
    <property type="component" value="Unassembled WGS sequence"/>
</dbReference>
<proteinExistence type="predicted"/>
<dbReference type="OrthoDB" id="9809066at2"/>
<evidence type="ECO:0000313" key="2">
    <source>
        <dbReference type="EMBL" id="REF85868.1"/>
    </source>
</evidence>
<gene>
    <name evidence="2" type="ORF">DES32_1906</name>
</gene>
<organism evidence="2 3">
    <name type="scientific">Methylovirgula ligni</name>
    <dbReference type="NCBI Taxonomy" id="569860"/>
    <lineage>
        <taxon>Bacteria</taxon>
        <taxon>Pseudomonadati</taxon>
        <taxon>Pseudomonadota</taxon>
        <taxon>Alphaproteobacteria</taxon>
        <taxon>Hyphomicrobiales</taxon>
        <taxon>Beijerinckiaceae</taxon>
        <taxon>Methylovirgula</taxon>
    </lineage>
</organism>
<protein>
    <recommendedName>
        <fullName evidence="4">Outer membrane beta-barrel porin/alpha-amylase</fullName>
    </recommendedName>
</protein>
<evidence type="ECO:0000256" key="1">
    <source>
        <dbReference type="SAM" id="SignalP"/>
    </source>
</evidence>
<sequence>MIHRGLISIFFIVSLGATSVRAQEATSADNGANTANNPLTPEVTLNLQDYFVPTMSGIRGSSNQFLLRGLVPEKIGGVPQLLRFTVPVATAPPLPTGSETAVGDVTLTDFFVLPGKVTFAGGPLLVLPSGTALSQGRWQTGAAGAAVAPQSWGVLGALAIYQHSFAAALGHDDVSLLTFQPIVTYNLAQGFYIRSSGIWTFDLVHNLSYVPIGLGLGQVVQFGKTTMNYFIEPQYSVAREGTGAPRWQIFGGVNFQFAMH</sequence>
<feature type="chain" id="PRO_5017633007" description="Outer membrane beta-barrel porin/alpha-amylase" evidence="1">
    <location>
        <begin position="23"/>
        <end position="260"/>
    </location>
</feature>
<name>A0A3D9YUM6_9HYPH</name>
<feature type="signal peptide" evidence="1">
    <location>
        <begin position="1"/>
        <end position="22"/>
    </location>
</feature>
<dbReference type="RefSeq" id="WP_115836473.1">
    <property type="nucleotide sequence ID" value="NZ_CP025086.1"/>
</dbReference>
<comment type="caution">
    <text evidence="2">The sequence shown here is derived from an EMBL/GenBank/DDBJ whole genome shotgun (WGS) entry which is preliminary data.</text>
</comment>
<keyword evidence="1" id="KW-0732">Signal</keyword>
<dbReference type="EMBL" id="QUMO01000003">
    <property type="protein sequence ID" value="REF85868.1"/>
    <property type="molecule type" value="Genomic_DNA"/>
</dbReference>